<proteinExistence type="predicted"/>
<keyword evidence="3" id="KW-0597">Phosphoprotein</keyword>
<dbReference type="CDD" id="cd16917">
    <property type="entry name" value="HATPase_UhpB-NarQ-NarX-like"/>
    <property type="match status" value="1"/>
</dbReference>
<dbReference type="Gene3D" id="1.20.5.1930">
    <property type="match status" value="1"/>
</dbReference>
<dbReference type="GO" id="GO:0046983">
    <property type="term" value="F:protein dimerization activity"/>
    <property type="evidence" value="ECO:0007669"/>
    <property type="project" value="InterPro"/>
</dbReference>
<dbReference type="EMBL" id="FQUU01000009">
    <property type="protein sequence ID" value="SHF34130.1"/>
    <property type="molecule type" value="Genomic_DNA"/>
</dbReference>
<dbReference type="SMART" id="SM00028">
    <property type="entry name" value="TPR"/>
    <property type="match status" value="4"/>
</dbReference>
<feature type="transmembrane region" description="Helical" evidence="10">
    <location>
        <begin position="373"/>
        <end position="395"/>
    </location>
</feature>
<evidence type="ECO:0000256" key="6">
    <source>
        <dbReference type="ARBA" id="ARBA00022777"/>
    </source>
</evidence>
<dbReference type="GO" id="GO:0016020">
    <property type="term" value="C:membrane"/>
    <property type="evidence" value="ECO:0007669"/>
    <property type="project" value="InterPro"/>
</dbReference>
<dbReference type="InterPro" id="IPR036890">
    <property type="entry name" value="HATPase_C_sf"/>
</dbReference>
<dbReference type="Pfam" id="PF02518">
    <property type="entry name" value="HATPase_c"/>
    <property type="match status" value="1"/>
</dbReference>
<keyword evidence="4" id="KW-0808">Transferase</keyword>
<dbReference type="InterPro" id="IPR003594">
    <property type="entry name" value="HATPase_dom"/>
</dbReference>
<evidence type="ECO:0000256" key="5">
    <source>
        <dbReference type="ARBA" id="ARBA00022741"/>
    </source>
</evidence>
<evidence type="ECO:0000256" key="4">
    <source>
        <dbReference type="ARBA" id="ARBA00022679"/>
    </source>
</evidence>
<dbReference type="SMART" id="SM00387">
    <property type="entry name" value="HATPase_c"/>
    <property type="match status" value="1"/>
</dbReference>
<evidence type="ECO:0000256" key="1">
    <source>
        <dbReference type="ARBA" id="ARBA00000085"/>
    </source>
</evidence>
<keyword evidence="6 12" id="KW-0418">Kinase</keyword>
<evidence type="ECO:0000256" key="3">
    <source>
        <dbReference type="ARBA" id="ARBA00022553"/>
    </source>
</evidence>
<dbReference type="Proteomes" id="UP000184048">
    <property type="component" value="Unassembled WGS sequence"/>
</dbReference>
<reference evidence="12 13" key="1">
    <citation type="submission" date="2016-11" db="EMBL/GenBank/DDBJ databases">
        <authorList>
            <person name="Jaros S."/>
            <person name="Januszkiewicz K."/>
            <person name="Wedrychowicz H."/>
        </authorList>
    </citation>
    <scope>NUCLEOTIDE SEQUENCE [LARGE SCALE GENOMIC DNA]</scope>
    <source>
        <strain evidence="12 13">DSM 18119</strain>
    </source>
</reference>
<evidence type="ECO:0000256" key="9">
    <source>
        <dbReference type="SAM" id="Coils"/>
    </source>
</evidence>
<keyword evidence="7" id="KW-0067">ATP-binding</keyword>
<keyword evidence="9" id="KW-0175">Coiled coil</keyword>
<accession>A0A1M5AV87</accession>
<dbReference type="PROSITE" id="PS50109">
    <property type="entry name" value="HIS_KIN"/>
    <property type="match status" value="1"/>
</dbReference>
<evidence type="ECO:0000256" key="8">
    <source>
        <dbReference type="ARBA" id="ARBA00023012"/>
    </source>
</evidence>
<dbReference type="SUPFAM" id="SSF48452">
    <property type="entry name" value="TPR-like"/>
    <property type="match status" value="1"/>
</dbReference>
<dbReference type="GO" id="GO:0005524">
    <property type="term" value="F:ATP binding"/>
    <property type="evidence" value="ECO:0007669"/>
    <property type="project" value="UniProtKB-KW"/>
</dbReference>
<evidence type="ECO:0000313" key="13">
    <source>
        <dbReference type="Proteomes" id="UP000184048"/>
    </source>
</evidence>
<comment type="catalytic activity">
    <reaction evidence="1">
        <text>ATP + protein L-histidine = ADP + protein N-phospho-L-histidine.</text>
        <dbReference type="EC" id="2.7.13.3"/>
    </reaction>
</comment>
<keyword evidence="10" id="KW-0472">Membrane</keyword>
<dbReference type="STRING" id="1121884.SAMN02745131_02369"/>
<keyword evidence="5" id="KW-0547">Nucleotide-binding</keyword>
<keyword evidence="13" id="KW-1185">Reference proteome</keyword>
<dbReference type="InterPro" id="IPR005467">
    <property type="entry name" value="His_kinase_dom"/>
</dbReference>
<evidence type="ECO:0000256" key="7">
    <source>
        <dbReference type="ARBA" id="ARBA00022840"/>
    </source>
</evidence>
<dbReference type="AlphaFoldDB" id="A0A1M5AV87"/>
<keyword evidence="10" id="KW-1133">Transmembrane helix</keyword>
<dbReference type="InterPro" id="IPR011990">
    <property type="entry name" value="TPR-like_helical_dom_sf"/>
</dbReference>
<sequence length="629" mass="71790">MKHYLFLLIFYFLPSLLCNVCYSQIGKNDPGNAEEGIYKNNISRYRAEQNNEALVNALFQYGMYYQHRSDLVNARLVFSEAYQLSQVHSLPGWQSNISIKLGLLFFKQGNGDSCLFYFFKALSIGEQLKNDSLISMACQGLGSYYKVKRKFDQSYHYLDKGIERAKRAHNELLLIKAIGNKAMAYSWEQRPDEAIALHQSILPAAEKINDRTIRGYIHMNLAACYAMKQNRVNTIRNIKLLERDVTLSNDQSFATESLMVSGFLYREIHLPVLAEQSLKAALPLAKRLHLISVLQRCYDTLSLLKNEAGDYKSALQYMRLAQVYRDSISSEKIQLAAQELEVKFNTAQKEKEISIQELQITRKNLELQKARQYTLYSIGATLAALLVAALVFVNFRYKRQVHKRKLDTIQKEKELQLIQALMHGEEKERSRIAKDLHDGVAGLLAAVKMHFSSVDVKAINIYQDDSFRRGMELLDIASGEIRKTSHNLMPEVLIMHGLDEALDRYCRSISNNSITIQYDSLGKIDRFIESFELTVYRIVQELLNNILKHSQAKKAIVQVCQQADLLTITLEDNGVGFNVNSLEKDGMGLKSLRSRVESINGKMEIESAPGKGVSAYLEFEIAELKIRTI</sequence>
<evidence type="ECO:0000259" key="11">
    <source>
        <dbReference type="PROSITE" id="PS50109"/>
    </source>
</evidence>
<feature type="coiled-coil region" evidence="9">
    <location>
        <begin position="330"/>
        <end position="368"/>
    </location>
</feature>
<dbReference type="PANTHER" id="PTHR24421">
    <property type="entry name" value="NITRATE/NITRITE SENSOR PROTEIN NARX-RELATED"/>
    <property type="match status" value="1"/>
</dbReference>
<dbReference type="SUPFAM" id="SSF55874">
    <property type="entry name" value="ATPase domain of HSP90 chaperone/DNA topoisomerase II/histidine kinase"/>
    <property type="match status" value="1"/>
</dbReference>
<dbReference type="InterPro" id="IPR011712">
    <property type="entry name" value="Sig_transdc_His_kin_sub3_dim/P"/>
</dbReference>
<gene>
    <name evidence="12" type="ORF">SAMN02745131_02369</name>
</gene>
<dbReference type="Gene3D" id="3.30.565.10">
    <property type="entry name" value="Histidine kinase-like ATPase, C-terminal domain"/>
    <property type="match status" value="1"/>
</dbReference>
<dbReference type="InterPro" id="IPR019734">
    <property type="entry name" value="TPR_rpt"/>
</dbReference>
<keyword evidence="8" id="KW-0902">Two-component regulatory system</keyword>
<feature type="domain" description="Histidine kinase" evidence="11">
    <location>
        <begin position="535"/>
        <end position="623"/>
    </location>
</feature>
<dbReference type="GO" id="GO:0000155">
    <property type="term" value="F:phosphorelay sensor kinase activity"/>
    <property type="evidence" value="ECO:0007669"/>
    <property type="project" value="InterPro"/>
</dbReference>
<name>A0A1M5AV87_9BACT</name>
<dbReference type="Pfam" id="PF07730">
    <property type="entry name" value="HisKA_3"/>
    <property type="match status" value="1"/>
</dbReference>
<evidence type="ECO:0000256" key="2">
    <source>
        <dbReference type="ARBA" id="ARBA00012438"/>
    </source>
</evidence>
<dbReference type="InterPro" id="IPR050482">
    <property type="entry name" value="Sensor_HK_TwoCompSys"/>
</dbReference>
<dbReference type="EC" id="2.7.13.3" evidence="2"/>
<dbReference type="OrthoDB" id="617348at2"/>
<protein>
    <recommendedName>
        <fullName evidence="2">histidine kinase</fullName>
        <ecNumber evidence="2">2.7.13.3</ecNumber>
    </recommendedName>
</protein>
<organism evidence="12 13">
    <name type="scientific">Flavisolibacter ginsengisoli DSM 18119</name>
    <dbReference type="NCBI Taxonomy" id="1121884"/>
    <lineage>
        <taxon>Bacteria</taxon>
        <taxon>Pseudomonadati</taxon>
        <taxon>Bacteroidota</taxon>
        <taxon>Chitinophagia</taxon>
        <taxon>Chitinophagales</taxon>
        <taxon>Chitinophagaceae</taxon>
        <taxon>Flavisolibacter</taxon>
    </lineage>
</organism>
<evidence type="ECO:0000256" key="10">
    <source>
        <dbReference type="SAM" id="Phobius"/>
    </source>
</evidence>
<evidence type="ECO:0000313" key="12">
    <source>
        <dbReference type="EMBL" id="SHF34130.1"/>
    </source>
</evidence>
<dbReference type="Gene3D" id="1.25.40.10">
    <property type="entry name" value="Tetratricopeptide repeat domain"/>
    <property type="match status" value="2"/>
</dbReference>
<keyword evidence="10" id="KW-0812">Transmembrane</keyword>
<dbReference type="PANTHER" id="PTHR24421:SF10">
    <property type="entry name" value="NITRATE_NITRITE SENSOR PROTEIN NARQ"/>
    <property type="match status" value="1"/>
</dbReference>